<evidence type="ECO:0000313" key="6">
    <source>
        <dbReference type="EMBL" id="ADW41695.1"/>
    </source>
</evidence>
<dbReference type="InterPro" id="IPR002061">
    <property type="entry name" value="Scorpion_toxinL/defensin"/>
</dbReference>
<feature type="domain" description="Knottins-like" evidence="5">
    <location>
        <begin position="24"/>
        <end position="72"/>
    </location>
</feature>
<dbReference type="Pfam" id="PF00537">
    <property type="entry name" value="Toxin_3"/>
    <property type="match status" value="1"/>
</dbReference>
<dbReference type="GO" id="GO:0019871">
    <property type="term" value="F:sodium channel inhibitor activity"/>
    <property type="evidence" value="ECO:0007669"/>
    <property type="project" value="InterPro"/>
</dbReference>
<dbReference type="AlphaFoldDB" id="G4WFQ3"/>
<sequence>MNYLVMISFALLLMTVWSVRNPYIKKNYQYTCVYDCLVDEHCNNLCTENGAKSGSGKWTTRHGNACRCIELPDNVSIPITVQNKCHHR</sequence>
<evidence type="ECO:0000256" key="1">
    <source>
        <dbReference type="ARBA" id="ARBA00004613"/>
    </source>
</evidence>
<dbReference type="InterPro" id="IPR036574">
    <property type="entry name" value="Scorpion_toxin-like_sf"/>
</dbReference>
<organism evidence="6">
    <name type="scientific">Mesobuthus eupeus</name>
    <name type="common">Lesser Asian scorpion</name>
    <name type="synonym">Buthus eupeus</name>
    <dbReference type="NCBI Taxonomy" id="34648"/>
    <lineage>
        <taxon>Eukaryota</taxon>
        <taxon>Metazoa</taxon>
        <taxon>Ecdysozoa</taxon>
        <taxon>Arthropoda</taxon>
        <taxon>Chelicerata</taxon>
        <taxon>Arachnida</taxon>
        <taxon>Scorpiones</taxon>
        <taxon>Buthida</taxon>
        <taxon>Buthoidea</taxon>
        <taxon>Buthidae</taxon>
        <taxon>Mesobuthus</taxon>
    </lineage>
</organism>
<keyword evidence="4" id="KW-0732">Signal</keyword>
<accession>G4WFQ3</accession>
<evidence type="ECO:0000256" key="4">
    <source>
        <dbReference type="SAM" id="SignalP"/>
    </source>
</evidence>
<keyword evidence="3" id="KW-1015">Disulfide bond</keyword>
<keyword evidence="2" id="KW-0964">Secreted</keyword>
<dbReference type="GO" id="GO:0006952">
    <property type="term" value="P:defense response"/>
    <property type="evidence" value="ECO:0007669"/>
    <property type="project" value="InterPro"/>
</dbReference>
<feature type="signal peptide" evidence="4">
    <location>
        <begin position="1"/>
        <end position="18"/>
    </location>
</feature>
<dbReference type="SMART" id="SM00505">
    <property type="entry name" value="Knot1"/>
    <property type="match status" value="1"/>
</dbReference>
<proteinExistence type="predicted"/>
<evidence type="ECO:0000256" key="3">
    <source>
        <dbReference type="ARBA" id="ARBA00023157"/>
    </source>
</evidence>
<name>G4WFQ3_MESEU</name>
<dbReference type="CDD" id="cd23106">
    <property type="entry name" value="neurotoxins_LC_scorpion"/>
    <property type="match status" value="1"/>
</dbReference>
<dbReference type="SUPFAM" id="SSF57095">
    <property type="entry name" value="Scorpion toxin-like"/>
    <property type="match status" value="1"/>
</dbReference>
<comment type="subcellular location">
    <subcellularLocation>
        <location evidence="1">Secreted</location>
    </subcellularLocation>
</comment>
<evidence type="ECO:0000256" key="2">
    <source>
        <dbReference type="ARBA" id="ARBA00022525"/>
    </source>
</evidence>
<reference evidence="6" key="1">
    <citation type="submission" date="2010-09" db="EMBL/GenBank/DDBJ databases">
        <title>Molecular characterization of a novel pre-mRNA containing a small intron, which encodes a scorpion alpha-toxin-like peptide (NaTxalpha-C5-1) with seven cysteines.</title>
        <authorList>
            <person name="Zhu S.Y."/>
            <person name="Gao B."/>
        </authorList>
    </citation>
    <scope>NUCLEOTIDE SEQUENCE</scope>
</reference>
<dbReference type="GO" id="GO:0005576">
    <property type="term" value="C:extracellular region"/>
    <property type="evidence" value="ECO:0007669"/>
    <property type="project" value="UniProtKB-SubCell"/>
</dbReference>
<dbReference type="EMBL" id="HQ332130">
    <property type="protein sequence ID" value="ADW41695.1"/>
    <property type="molecule type" value="Transcribed_RNA"/>
</dbReference>
<feature type="chain" id="PRO_5003470639" evidence="4">
    <location>
        <begin position="19"/>
        <end position="88"/>
    </location>
</feature>
<protein>
    <submittedName>
        <fullName evidence="6">NaTxalpha-C5-1</fullName>
    </submittedName>
</protein>
<evidence type="ECO:0000259" key="5">
    <source>
        <dbReference type="SMART" id="SM00505"/>
    </source>
</evidence>
<dbReference type="InterPro" id="IPR003614">
    <property type="entry name" value="Knottins"/>
</dbReference>
<dbReference type="Gene3D" id="3.30.30.10">
    <property type="entry name" value="Knottin, scorpion toxin-like"/>
    <property type="match status" value="1"/>
</dbReference>